<dbReference type="Gene3D" id="3.40.50.150">
    <property type="entry name" value="Vaccinia Virus protein VP39"/>
    <property type="match status" value="1"/>
</dbReference>
<dbReference type="PIRSF" id="PIRSF018637">
    <property type="entry name" value="TrmK"/>
    <property type="match status" value="1"/>
</dbReference>
<dbReference type="PANTHER" id="PTHR38451">
    <property type="entry name" value="TRNA (ADENINE(22)-N(1))-METHYLTRANSFERASE"/>
    <property type="match status" value="1"/>
</dbReference>
<evidence type="ECO:0000313" key="1">
    <source>
        <dbReference type="EMBL" id="MEB3100676.1"/>
    </source>
</evidence>
<keyword evidence="1" id="KW-0808">Transferase</keyword>
<dbReference type="Proteomes" id="UP001310386">
    <property type="component" value="Unassembled WGS sequence"/>
</dbReference>
<dbReference type="Gene3D" id="1.10.287.1890">
    <property type="match status" value="1"/>
</dbReference>
<dbReference type="EMBL" id="JAYJLD010000003">
    <property type="protein sequence ID" value="MEB3100676.1"/>
    <property type="molecule type" value="Genomic_DNA"/>
</dbReference>
<name>A0ABU5ZDT9_9BACL</name>
<protein>
    <submittedName>
        <fullName evidence="1">Class I SAM-dependent methyltransferase</fullName>
        <ecNumber evidence="1">2.1.1.-</ecNumber>
    </submittedName>
</protein>
<proteinExistence type="predicted"/>
<keyword evidence="2" id="KW-1185">Reference proteome</keyword>
<dbReference type="EC" id="2.1.1.-" evidence="1"/>
<gene>
    <name evidence="1" type="ORF">VF724_03280</name>
</gene>
<dbReference type="GO" id="GO:0032259">
    <property type="term" value="P:methylation"/>
    <property type="evidence" value="ECO:0007669"/>
    <property type="project" value="UniProtKB-KW"/>
</dbReference>
<comment type="caution">
    <text evidence="1">The sequence shown here is derived from an EMBL/GenBank/DDBJ whole genome shotgun (WGS) entry which is preliminary data.</text>
</comment>
<dbReference type="PANTHER" id="PTHR38451:SF1">
    <property type="entry name" value="TRNA (ADENINE(22)-N(1))-METHYLTRANSFERASE"/>
    <property type="match status" value="1"/>
</dbReference>
<dbReference type="InterPro" id="IPR006901">
    <property type="entry name" value="TrmK"/>
</dbReference>
<sequence length="254" mass="28416">MSVKLSKRLEIVAQWIPQGSRLADIGTDHALLPVFLVQTGKISFAVAGDIHEGPLETARQQVAEAGLQDHISIRRGDGLAVVEPEEVDAVSIAGMGGSTMVHILSEGEKQLASVKRLVLQPNVGEFAVRRWLEDHQWFLASEELLQEDGRIYEILVADRRPNAAELNRKLYEQASSAYGAVLTKEDLHLLGPYLLQKAGPVFERKWEGELLKLQQVCRSLKNSSLAESRLKLEEMQRRTERIKEVLQCLPKVKP</sequence>
<dbReference type="Pfam" id="PF04816">
    <property type="entry name" value="TrmK"/>
    <property type="match status" value="1"/>
</dbReference>
<dbReference type="RefSeq" id="WP_371752791.1">
    <property type="nucleotide sequence ID" value="NZ_JAYJLD010000003.1"/>
</dbReference>
<dbReference type="InterPro" id="IPR029063">
    <property type="entry name" value="SAM-dependent_MTases_sf"/>
</dbReference>
<dbReference type="GO" id="GO:0008168">
    <property type="term" value="F:methyltransferase activity"/>
    <property type="evidence" value="ECO:0007669"/>
    <property type="project" value="UniProtKB-KW"/>
</dbReference>
<evidence type="ECO:0000313" key="2">
    <source>
        <dbReference type="Proteomes" id="UP001310386"/>
    </source>
</evidence>
<accession>A0ABU5ZDT9</accession>
<dbReference type="SUPFAM" id="SSF53335">
    <property type="entry name" value="S-adenosyl-L-methionine-dependent methyltransferases"/>
    <property type="match status" value="1"/>
</dbReference>
<keyword evidence="1" id="KW-0489">Methyltransferase</keyword>
<reference evidence="1" key="1">
    <citation type="submission" date="2023-12" db="EMBL/GenBank/DDBJ databases">
        <title>Fervidustalea candida gen. nov., sp. nov., a novel member of the family Paenibacillaceae isolated from a geothermal area.</title>
        <authorList>
            <person name="Li W.-J."/>
            <person name="Jiao J.-Y."/>
            <person name="Chen Y."/>
        </authorList>
    </citation>
    <scope>NUCLEOTIDE SEQUENCE</scope>
    <source>
        <strain evidence="1">SYSU GA230002</strain>
    </source>
</reference>
<organism evidence="1 2">
    <name type="scientific">Ferviditalea candida</name>
    <dbReference type="NCBI Taxonomy" id="3108399"/>
    <lineage>
        <taxon>Bacteria</taxon>
        <taxon>Bacillati</taxon>
        <taxon>Bacillota</taxon>
        <taxon>Bacilli</taxon>
        <taxon>Bacillales</taxon>
        <taxon>Paenibacillaceae</taxon>
        <taxon>Ferviditalea</taxon>
    </lineage>
</organism>